<dbReference type="PRINTS" id="PR00080">
    <property type="entry name" value="SDRFAMILY"/>
</dbReference>
<dbReference type="PRINTS" id="PR00081">
    <property type="entry name" value="GDHRDH"/>
</dbReference>
<dbReference type="EMBL" id="JABBXH010000002">
    <property type="protein sequence ID" value="NMP31615.1"/>
    <property type="molecule type" value="Genomic_DNA"/>
</dbReference>
<dbReference type="Proteomes" id="UP000568664">
    <property type="component" value="Unassembled WGS sequence"/>
</dbReference>
<protein>
    <submittedName>
        <fullName evidence="3">Glucose 1-dehydrogenase</fullName>
        <ecNumber evidence="3">1.1.1.47</ecNumber>
    </submittedName>
</protein>
<dbReference type="PROSITE" id="PS00061">
    <property type="entry name" value="ADH_SHORT"/>
    <property type="match status" value="1"/>
</dbReference>
<dbReference type="Gene3D" id="3.40.50.720">
    <property type="entry name" value="NAD(P)-binding Rossmann-like Domain"/>
    <property type="match status" value="1"/>
</dbReference>
<evidence type="ECO:0000313" key="4">
    <source>
        <dbReference type="Proteomes" id="UP000568664"/>
    </source>
</evidence>
<gene>
    <name evidence="3" type="ORF">HII17_08580</name>
</gene>
<dbReference type="InterPro" id="IPR020904">
    <property type="entry name" value="Sc_DH/Rdtase_CS"/>
</dbReference>
<dbReference type="NCBIfam" id="NF005559">
    <property type="entry name" value="PRK07231.1"/>
    <property type="match status" value="1"/>
</dbReference>
<evidence type="ECO:0000313" key="3">
    <source>
        <dbReference type="EMBL" id="NMP31615.1"/>
    </source>
</evidence>
<reference evidence="3 4" key="1">
    <citation type="submission" date="2020-04" db="EMBL/GenBank/DDBJ databases">
        <title>Thalassotalea sp. M1531, isolated from the surface of marine red alga.</title>
        <authorList>
            <person name="Pang L."/>
            <person name="Lu D.-C."/>
        </authorList>
    </citation>
    <scope>NUCLEOTIDE SEQUENCE [LARGE SCALE GENOMIC DNA]</scope>
    <source>
        <strain evidence="3 4">M1531</strain>
    </source>
</reference>
<dbReference type="EC" id="1.1.1.47" evidence="3"/>
<dbReference type="PANTHER" id="PTHR24321">
    <property type="entry name" value="DEHYDROGENASES, SHORT CHAIN"/>
    <property type="match status" value="1"/>
</dbReference>
<dbReference type="InterPro" id="IPR002347">
    <property type="entry name" value="SDR_fam"/>
</dbReference>
<sequence>MDSMLNFQDKVALITGASQGLGKLLAIELAKRGAKLVLGDIKSEALADVTETLKADGYPVISLAGDVSSSEYCQSLTSAAVENYGRLDISVNNAGVAPAFSPLHLTDEATMDKQFAVNVKGVQFGMKSQIEQMLTQGGGVILNVSSMAGLGGAPTISSYAAAKHAVVGLTKSGALEYAAANIRINAICPFFTLTNMVTDVSDDEGRKTLARRTPMKRLADPKEIVAAMLLILSPANTYMNGQCIAIDGGVSAG</sequence>
<dbReference type="CDD" id="cd05233">
    <property type="entry name" value="SDR_c"/>
    <property type="match status" value="1"/>
</dbReference>
<evidence type="ECO:0000256" key="1">
    <source>
        <dbReference type="ARBA" id="ARBA00006484"/>
    </source>
</evidence>
<comment type="caution">
    <text evidence="3">The sequence shown here is derived from an EMBL/GenBank/DDBJ whole genome shotgun (WGS) entry which is preliminary data.</text>
</comment>
<dbReference type="Pfam" id="PF13561">
    <property type="entry name" value="adh_short_C2"/>
    <property type="match status" value="1"/>
</dbReference>
<comment type="similarity">
    <text evidence="1">Belongs to the short-chain dehydrogenases/reductases (SDR) family.</text>
</comment>
<keyword evidence="2 3" id="KW-0560">Oxidoreductase</keyword>
<dbReference type="SUPFAM" id="SSF51735">
    <property type="entry name" value="NAD(P)-binding Rossmann-fold domains"/>
    <property type="match status" value="1"/>
</dbReference>
<dbReference type="FunFam" id="3.40.50.720:FF:000084">
    <property type="entry name" value="Short-chain dehydrogenase reductase"/>
    <property type="match status" value="1"/>
</dbReference>
<keyword evidence="4" id="KW-1185">Reference proteome</keyword>
<dbReference type="GO" id="GO:0047936">
    <property type="term" value="F:glucose 1-dehydrogenase [NAD(P)+] activity"/>
    <property type="evidence" value="ECO:0007669"/>
    <property type="project" value="UniProtKB-EC"/>
</dbReference>
<accession>A0A7Y0LED4</accession>
<evidence type="ECO:0000256" key="2">
    <source>
        <dbReference type="ARBA" id="ARBA00023002"/>
    </source>
</evidence>
<organism evidence="3 4">
    <name type="scientific">Thalassotalea algicola</name>
    <dbReference type="NCBI Taxonomy" id="2716224"/>
    <lineage>
        <taxon>Bacteria</taxon>
        <taxon>Pseudomonadati</taxon>
        <taxon>Pseudomonadota</taxon>
        <taxon>Gammaproteobacteria</taxon>
        <taxon>Alteromonadales</taxon>
        <taxon>Colwelliaceae</taxon>
        <taxon>Thalassotalea</taxon>
    </lineage>
</organism>
<dbReference type="PANTHER" id="PTHR24321:SF8">
    <property type="entry name" value="ESTRADIOL 17-BETA-DEHYDROGENASE 8-RELATED"/>
    <property type="match status" value="1"/>
</dbReference>
<name>A0A7Y0LED4_9GAMM</name>
<proteinExistence type="inferred from homology"/>
<dbReference type="AlphaFoldDB" id="A0A7Y0LED4"/>
<dbReference type="InterPro" id="IPR036291">
    <property type="entry name" value="NAD(P)-bd_dom_sf"/>
</dbReference>
<dbReference type="RefSeq" id="WP_169074914.1">
    <property type="nucleotide sequence ID" value="NZ_JABBXH010000002.1"/>
</dbReference>